<dbReference type="CTD" id="8240324"/>
<dbReference type="AlphaFoldDB" id="E0VH08"/>
<protein>
    <submittedName>
        <fullName evidence="1 2">Uncharacterized protein</fullName>
    </submittedName>
</protein>
<reference evidence="2" key="3">
    <citation type="submission" date="2021-02" db="UniProtKB">
        <authorList>
            <consortium name="EnsemblMetazoa"/>
        </authorList>
    </citation>
    <scope>IDENTIFICATION</scope>
    <source>
        <strain evidence="2">USDA</strain>
    </source>
</reference>
<gene>
    <name evidence="2" type="primary">8240324</name>
    <name evidence="1" type="ORF">Phum_PHUM196790</name>
</gene>
<dbReference type="KEGG" id="phu:Phum_PHUM196790"/>
<dbReference type="EMBL" id="DS235156">
    <property type="protein sequence ID" value="EEB12664.1"/>
    <property type="molecule type" value="Genomic_DNA"/>
</dbReference>
<evidence type="ECO:0000313" key="1">
    <source>
        <dbReference type="EMBL" id="EEB12664.1"/>
    </source>
</evidence>
<dbReference type="Proteomes" id="UP000009046">
    <property type="component" value="Unassembled WGS sequence"/>
</dbReference>
<sequence length="127" mass="14800">MEDNEHRIYLDAINFRGKCYDVIDEWNSSNNDSNTIEKYSILSEKSNESPNAASSSKSKTKIINDVKKLDQSNHMNVAQETKNFGKKNLTDQQPQLIEMKREKNLKVQSFIRNLGIRLMKTFHFKKS</sequence>
<proteinExistence type="predicted"/>
<dbReference type="EMBL" id="AAZO01002282">
    <property type="status" value="NOT_ANNOTATED_CDS"/>
    <property type="molecule type" value="Genomic_DNA"/>
</dbReference>
<dbReference type="EnsemblMetazoa" id="PHUM196790-RA">
    <property type="protein sequence ID" value="PHUM196790-PA"/>
    <property type="gene ID" value="PHUM196790"/>
</dbReference>
<evidence type="ECO:0000313" key="3">
    <source>
        <dbReference type="Proteomes" id="UP000009046"/>
    </source>
</evidence>
<evidence type="ECO:0000313" key="2">
    <source>
        <dbReference type="EnsemblMetazoa" id="PHUM196790-PA"/>
    </source>
</evidence>
<organism>
    <name type="scientific">Pediculus humanus subsp. corporis</name>
    <name type="common">Body louse</name>
    <dbReference type="NCBI Taxonomy" id="121224"/>
    <lineage>
        <taxon>Eukaryota</taxon>
        <taxon>Metazoa</taxon>
        <taxon>Ecdysozoa</taxon>
        <taxon>Arthropoda</taxon>
        <taxon>Hexapoda</taxon>
        <taxon>Insecta</taxon>
        <taxon>Pterygota</taxon>
        <taxon>Neoptera</taxon>
        <taxon>Paraneoptera</taxon>
        <taxon>Psocodea</taxon>
        <taxon>Troctomorpha</taxon>
        <taxon>Phthiraptera</taxon>
        <taxon>Anoplura</taxon>
        <taxon>Pediculidae</taxon>
        <taxon>Pediculus</taxon>
    </lineage>
</organism>
<reference evidence="1" key="2">
    <citation type="submission" date="2007-04" db="EMBL/GenBank/DDBJ databases">
        <title>The genome of the human body louse.</title>
        <authorList>
            <consortium name="The Human Body Louse Genome Consortium"/>
            <person name="Kirkness E."/>
            <person name="Walenz B."/>
            <person name="Hass B."/>
            <person name="Bruggner R."/>
            <person name="Strausberg R."/>
        </authorList>
    </citation>
    <scope>NUCLEOTIDE SEQUENCE</scope>
    <source>
        <strain evidence="1">USDA</strain>
    </source>
</reference>
<dbReference type="HOGENOM" id="CLU_1973156_0_0_1"/>
<dbReference type="VEuPathDB" id="VectorBase:PHUM196790"/>
<dbReference type="InParanoid" id="E0VH08"/>
<accession>E0VH08</accession>
<dbReference type="RefSeq" id="XP_002425402.1">
    <property type="nucleotide sequence ID" value="XM_002425357.1"/>
</dbReference>
<dbReference type="GeneID" id="8240324"/>
<reference evidence="1" key="1">
    <citation type="submission" date="2007-04" db="EMBL/GenBank/DDBJ databases">
        <title>Annotation of Pediculus humanus corporis strain USDA.</title>
        <authorList>
            <person name="Kirkness E."/>
            <person name="Hannick L."/>
            <person name="Hass B."/>
            <person name="Bruggner R."/>
            <person name="Lawson D."/>
            <person name="Bidwell S."/>
            <person name="Joardar V."/>
            <person name="Caler E."/>
            <person name="Walenz B."/>
            <person name="Inman J."/>
            <person name="Schobel S."/>
            <person name="Galinsky K."/>
            <person name="Amedeo P."/>
            <person name="Strausberg R."/>
        </authorList>
    </citation>
    <scope>NUCLEOTIDE SEQUENCE</scope>
    <source>
        <strain evidence="1">USDA</strain>
    </source>
</reference>
<keyword evidence="3" id="KW-1185">Reference proteome</keyword>
<name>E0VH08_PEDHC</name>